<feature type="transmembrane region" description="Helical" evidence="1">
    <location>
        <begin position="154"/>
        <end position="187"/>
    </location>
</feature>
<dbReference type="InterPro" id="IPR019212">
    <property type="entry name" value="EhaG-like"/>
</dbReference>
<accession>A0A1G8YPU9</accession>
<dbReference type="Proteomes" id="UP000326500">
    <property type="component" value="Unassembled WGS sequence"/>
</dbReference>
<dbReference type="OrthoDB" id="65410at2157"/>
<dbReference type="AlphaFoldDB" id="A0A1G8YPU9"/>
<dbReference type="STRING" id="2200.GCA_001571405_00163"/>
<dbReference type="Pfam" id="PF09878">
    <property type="entry name" value="EhaG"/>
    <property type="match status" value="1"/>
</dbReference>
<evidence type="ECO:0000313" key="3">
    <source>
        <dbReference type="Proteomes" id="UP000326500"/>
    </source>
</evidence>
<feature type="transmembrane region" description="Helical" evidence="1">
    <location>
        <begin position="101"/>
        <end position="134"/>
    </location>
</feature>
<sequence length="202" mass="21458">MMDAATYSFGLAVAVIGLIIGFTAIVREKDDLHRVLLTDLAEVLGLVVIALIATDLAEALILPGLVVGISELMAVSEVYITREGLQAPKGPAFRIEVMDSAPGILALILVAYGIILSGFTGGAVAAVGAVFYFMCKGHAEQFELIETVSGYAWAIWIGAFFVFMFLPAYWFFGVMMAGGAILIKVMAKMSLVGTMRRGGPDV</sequence>
<feature type="transmembrane region" description="Helical" evidence="1">
    <location>
        <begin position="6"/>
        <end position="26"/>
    </location>
</feature>
<evidence type="ECO:0000313" key="2">
    <source>
        <dbReference type="EMBL" id="SDK04791.1"/>
    </source>
</evidence>
<protein>
    <submittedName>
        <fullName evidence="2">Membrane-bound hydrogenase subunit ehaG</fullName>
    </submittedName>
</protein>
<gene>
    <name evidence="2" type="ORF">SAMN04488571_103134</name>
</gene>
<organism evidence="2 3">
    <name type="scientific">Methanoculleus thermophilus</name>
    <dbReference type="NCBI Taxonomy" id="2200"/>
    <lineage>
        <taxon>Archaea</taxon>
        <taxon>Methanobacteriati</taxon>
        <taxon>Methanobacteriota</taxon>
        <taxon>Stenosarchaea group</taxon>
        <taxon>Methanomicrobia</taxon>
        <taxon>Methanomicrobiales</taxon>
        <taxon>Methanomicrobiaceae</taxon>
        <taxon>Methanoculleus</taxon>
    </lineage>
</organism>
<keyword evidence="1" id="KW-0472">Membrane</keyword>
<keyword evidence="1" id="KW-1133">Transmembrane helix</keyword>
<keyword evidence="1" id="KW-0812">Transmembrane</keyword>
<keyword evidence="3" id="KW-1185">Reference proteome</keyword>
<proteinExistence type="predicted"/>
<name>A0A1G8YPU9_9EURY</name>
<dbReference type="EMBL" id="FNFT01000003">
    <property type="protein sequence ID" value="SDK04791.1"/>
    <property type="molecule type" value="Genomic_DNA"/>
</dbReference>
<reference evidence="2 3" key="1">
    <citation type="submission" date="2016-10" db="EMBL/GenBank/DDBJ databases">
        <authorList>
            <person name="Varghese N."/>
            <person name="Submissions S."/>
        </authorList>
    </citation>
    <scope>NUCLEOTIDE SEQUENCE [LARGE SCALE GENOMIC DNA]</scope>
    <source>
        <strain evidence="2 3">DSM 2373</strain>
    </source>
</reference>
<evidence type="ECO:0000256" key="1">
    <source>
        <dbReference type="SAM" id="Phobius"/>
    </source>
</evidence>